<dbReference type="GeneID" id="14496458"/>
<evidence type="ECO:0000256" key="4">
    <source>
        <dbReference type="ARBA" id="ARBA00022691"/>
    </source>
</evidence>
<evidence type="ECO:0000256" key="1">
    <source>
        <dbReference type="ARBA" id="ARBA00004123"/>
    </source>
</evidence>
<sequence length="496" mass="57264">MNSFDGQTQAFVNWLVDEAKIKISDKVEVQDLRAQGQGRALVAVQDILKDEVLFEIPRECLLNAKTSSLVKDHPELKVNLEQELGHWEGLILCILYEKLVKKESSHWFPYFSILPEAEEINSLMYWNDEQLENLKPSLVLTRIGKEAAKNMFDSIAIFITTHGLRDEISPLSWDLFVHVASIIMSYSFDVELPEKQSNDQEDGQDENEEYENECIARDGYMKSMVPLADILNSNTNRCNAHLTYSSTTLKMFAIADIPKNGQIFNIYGDHPNAEILRRYGYVEWGGSKFDFAEVRLQNVADIICNKFNITETKFEKLIKIFQENVTINELLEDESIILESYDCYNDGTILPEIIILLQILCTFLSMDLVEKYVDDEIIESQLERVTKKCTQLISGGRITSMVCDLWKQIVCAREKEYPSHASREQVIQLNQYLNTDGLRNNMASEVLRNEFQCLQKCEDSIKNEFTIIDDQKLLNNVLKRKSTNEQNSMPEKRQKI</sequence>
<dbReference type="OMA" id="WEGLIIC"/>
<dbReference type="FunFam" id="3.90.1410.10:FF:000007">
    <property type="entry name" value="Ribosomal lysine N-methyltransferase 4"/>
    <property type="match status" value="1"/>
</dbReference>
<evidence type="ECO:0000256" key="6">
    <source>
        <dbReference type="PIRNR" id="PIRNR011771"/>
    </source>
</evidence>
<dbReference type="Gene3D" id="3.90.1410.10">
    <property type="entry name" value="set domain protein methyltransferase, domain 1"/>
    <property type="match status" value="1"/>
</dbReference>
<evidence type="ECO:0000256" key="3">
    <source>
        <dbReference type="ARBA" id="ARBA00022679"/>
    </source>
</evidence>
<evidence type="ECO:0000313" key="8">
    <source>
        <dbReference type="EMBL" id="CCH61385.1"/>
    </source>
</evidence>
<dbReference type="KEGG" id="tbl:TBLA_0E03310"/>
<dbReference type="HOGENOM" id="CLU_017135_0_0_1"/>
<evidence type="ECO:0000256" key="2">
    <source>
        <dbReference type="ARBA" id="ARBA00022603"/>
    </source>
</evidence>
<dbReference type="PANTHER" id="PTHR13271:SF34">
    <property type="entry name" value="N-LYSINE METHYLTRANSFERASE SETD6"/>
    <property type="match status" value="1"/>
</dbReference>
<dbReference type="Pfam" id="PF00856">
    <property type="entry name" value="SET"/>
    <property type="match status" value="1"/>
</dbReference>
<evidence type="ECO:0000256" key="5">
    <source>
        <dbReference type="ARBA" id="ARBA00023242"/>
    </source>
</evidence>
<name>I2H4T3_HENB6</name>
<keyword evidence="5 6" id="KW-0539">Nucleus</keyword>
<evidence type="ECO:0000259" key="7">
    <source>
        <dbReference type="PROSITE" id="PS50280"/>
    </source>
</evidence>
<dbReference type="GO" id="GO:0016279">
    <property type="term" value="F:protein-lysine N-methyltransferase activity"/>
    <property type="evidence" value="ECO:0007669"/>
    <property type="project" value="UniProtKB-UniRule"/>
</dbReference>
<dbReference type="Proteomes" id="UP000002866">
    <property type="component" value="Chromosome 5"/>
</dbReference>
<dbReference type="eggNOG" id="KOG1338">
    <property type="taxonomic scope" value="Eukaryota"/>
</dbReference>
<organism evidence="8 9">
    <name type="scientific">Henningerozyma blattae (strain ATCC 34711 / CBS 6284 / DSM 70876 / NBRC 10599 / NRRL Y-10934 / UCD 77-7)</name>
    <name type="common">Yeast</name>
    <name type="synonym">Tetrapisispora blattae</name>
    <dbReference type="NCBI Taxonomy" id="1071380"/>
    <lineage>
        <taxon>Eukaryota</taxon>
        <taxon>Fungi</taxon>
        <taxon>Dikarya</taxon>
        <taxon>Ascomycota</taxon>
        <taxon>Saccharomycotina</taxon>
        <taxon>Saccharomycetes</taxon>
        <taxon>Saccharomycetales</taxon>
        <taxon>Saccharomycetaceae</taxon>
        <taxon>Henningerozyma</taxon>
    </lineage>
</organism>
<dbReference type="InParanoid" id="I2H4T3"/>
<keyword evidence="9" id="KW-1185">Reference proteome</keyword>
<dbReference type="PROSITE" id="PS50280">
    <property type="entry name" value="SET"/>
    <property type="match status" value="1"/>
</dbReference>
<dbReference type="InterPro" id="IPR001214">
    <property type="entry name" value="SET_dom"/>
</dbReference>
<dbReference type="CDD" id="cd19178">
    <property type="entry name" value="SET_SETD6"/>
    <property type="match status" value="1"/>
</dbReference>
<keyword evidence="4 6" id="KW-0949">S-adenosyl-L-methionine</keyword>
<accession>I2H4T3</accession>
<dbReference type="PANTHER" id="PTHR13271">
    <property type="entry name" value="UNCHARACTERIZED PUTATIVE METHYLTRANSFERASE"/>
    <property type="match status" value="1"/>
</dbReference>
<dbReference type="InterPro" id="IPR011383">
    <property type="entry name" value="N-lys_methylase_SETD6"/>
</dbReference>
<reference evidence="8 9" key="1">
    <citation type="journal article" date="2011" name="Proc. Natl. Acad. Sci. U.S.A.">
        <title>Evolutionary erosion of yeast sex chromosomes by mating-type switching accidents.</title>
        <authorList>
            <person name="Gordon J.L."/>
            <person name="Armisen D."/>
            <person name="Proux-Wera E."/>
            <person name="Oheigeartaigh S.S."/>
            <person name="Byrne K.P."/>
            <person name="Wolfe K.H."/>
        </authorList>
    </citation>
    <scope>NUCLEOTIDE SEQUENCE [LARGE SCALE GENOMIC DNA]</scope>
    <source>
        <strain evidence="9">ATCC 34711 / CBS 6284 / DSM 70876 / NBRC 10599 / NRRL Y-10934 / UCD 77-7</strain>
    </source>
</reference>
<dbReference type="EMBL" id="HE806320">
    <property type="protein sequence ID" value="CCH61385.1"/>
    <property type="molecule type" value="Genomic_DNA"/>
</dbReference>
<dbReference type="AlphaFoldDB" id="I2H4T3"/>
<dbReference type="STRING" id="1071380.I2H4T3"/>
<evidence type="ECO:0000313" key="9">
    <source>
        <dbReference type="Proteomes" id="UP000002866"/>
    </source>
</evidence>
<dbReference type="RefSeq" id="XP_004180904.1">
    <property type="nucleotide sequence ID" value="XM_004180856.1"/>
</dbReference>
<dbReference type="FunCoup" id="I2H4T3">
    <property type="interactions" value="302"/>
</dbReference>
<dbReference type="EC" id="2.1.1.-" evidence="6"/>
<dbReference type="OrthoDB" id="341421at2759"/>
<dbReference type="InterPro" id="IPR044430">
    <property type="entry name" value="SETD6_SET"/>
</dbReference>
<comment type="subcellular location">
    <subcellularLocation>
        <location evidence="1 6">Nucleus</location>
    </subcellularLocation>
</comment>
<gene>
    <name evidence="8" type="primary">TBLA0E03310</name>
    <name evidence="8" type="ORF">TBLA_0E03310</name>
</gene>
<dbReference type="PIRSF" id="PIRSF011771">
    <property type="entry name" value="RMS1_SET"/>
    <property type="match status" value="1"/>
</dbReference>
<dbReference type="SUPFAM" id="SSF82199">
    <property type="entry name" value="SET domain"/>
    <property type="match status" value="1"/>
</dbReference>
<feature type="domain" description="SET" evidence="7">
    <location>
        <begin position="25"/>
        <end position="268"/>
    </location>
</feature>
<dbReference type="InterPro" id="IPR046341">
    <property type="entry name" value="SET_dom_sf"/>
</dbReference>
<keyword evidence="2 6" id="KW-0489">Methyltransferase</keyword>
<proteinExistence type="inferred from homology"/>
<keyword evidence="3 6" id="KW-0808">Transferase</keyword>
<dbReference type="GO" id="GO:0005634">
    <property type="term" value="C:nucleus"/>
    <property type="evidence" value="ECO:0007669"/>
    <property type="project" value="UniProtKB-SubCell"/>
</dbReference>
<comment type="function">
    <text evidence="6">S-adenosyl-L-methionine-dependent protein-lysine N-methyltransferase that monomethylates 60S ribosomal protein L42.</text>
</comment>
<dbReference type="GO" id="GO:0032259">
    <property type="term" value="P:methylation"/>
    <property type="evidence" value="ECO:0007669"/>
    <property type="project" value="UniProtKB-KW"/>
</dbReference>
<dbReference type="InterPro" id="IPR050600">
    <property type="entry name" value="SETD3_SETD6_MTase"/>
</dbReference>
<comment type="similarity">
    <text evidence="6">Belongs to the class V-like SAM-binding methyltransferase superfamily. Histone-lysine methyltransferase family. SETD6 subfamily.</text>
</comment>
<protein>
    <recommendedName>
        <fullName evidence="6">Ribosomal lysine N-methyltransferase 4</fullName>
        <ecNumber evidence="6">2.1.1.-</ecNumber>
    </recommendedName>
</protein>